<keyword evidence="6" id="KW-1185">Reference proteome</keyword>
<dbReference type="PANTHER" id="PTHR43004">
    <property type="entry name" value="TRK SYSTEM POTASSIUM UPTAKE PROTEIN"/>
    <property type="match status" value="1"/>
</dbReference>
<comment type="cofactor">
    <cofactor evidence="1">
        <name>FAD</name>
        <dbReference type="ChEBI" id="CHEBI:57692"/>
    </cofactor>
</comment>
<dbReference type="GO" id="GO:0071949">
    <property type="term" value="F:FAD binding"/>
    <property type="evidence" value="ECO:0007669"/>
    <property type="project" value="InterPro"/>
</dbReference>
<dbReference type="OrthoDB" id="8670884at2"/>
<evidence type="ECO:0000256" key="3">
    <source>
        <dbReference type="ARBA" id="ARBA00022827"/>
    </source>
</evidence>
<evidence type="ECO:0000256" key="1">
    <source>
        <dbReference type="ARBA" id="ARBA00001974"/>
    </source>
</evidence>
<feature type="domain" description="FAD-binding" evidence="4">
    <location>
        <begin position="4"/>
        <end position="368"/>
    </location>
</feature>
<dbReference type="InterPro" id="IPR050641">
    <property type="entry name" value="RIFMO-like"/>
</dbReference>
<dbReference type="SUPFAM" id="SSF51905">
    <property type="entry name" value="FAD/NAD(P)-binding domain"/>
    <property type="match status" value="1"/>
</dbReference>
<dbReference type="PANTHER" id="PTHR43004:SF19">
    <property type="entry name" value="BINDING MONOOXYGENASE, PUTATIVE (JCVI)-RELATED"/>
    <property type="match status" value="1"/>
</dbReference>
<evidence type="ECO:0000256" key="2">
    <source>
        <dbReference type="ARBA" id="ARBA00022630"/>
    </source>
</evidence>
<dbReference type="InterPro" id="IPR002938">
    <property type="entry name" value="FAD-bd"/>
</dbReference>
<comment type="caution">
    <text evidence="5">The sequence shown here is derived from an EMBL/GenBank/DDBJ whole genome shotgun (WGS) entry which is preliminary data.</text>
</comment>
<keyword evidence="3" id="KW-0274">FAD</keyword>
<protein>
    <recommendedName>
        <fullName evidence="4">FAD-binding domain-containing protein</fullName>
    </recommendedName>
</protein>
<evidence type="ECO:0000313" key="6">
    <source>
        <dbReference type="Proteomes" id="UP000243342"/>
    </source>
</evidence>
<dbReference type="RefSeq" id="WP_071657792.1">
    <property type="nucleotide sequence ID" value="NZ_MLCF01000105.1"/>
</dbReference>
<dbReference type="InterPro" id="IPR036188">
    <property type="entry name" value="FAD/NAD-bd_sf"/>
</dbReference>
<dbReference type="STRING" id="1428644.BIV57_17285"/>
<dbReference type="Gene3D" id="3.30.70.2450">
    <property type="match status" value="1"/>
</dbReference>
<dbReference type="AlphaFoldDB" id="A0A1J7C3V7"/>
<accession>A0A1J7C3V7</accession>
<dbReference type="Gene3D" id="3.40.30.120">
    <property type="match status" value="1"/>
</dbReference>
<proteinExistence type="predicted"/>
<evidence type="ECO:0000313" key="5">
    <source>
        <dbReference type="EMBL" id="OIV36244.1"/>
    </source>
</evidence>
<dbReference type="PRINTS" id="PR00420">
    <property type="entry name" value="RNGMNOXGNASE"/>
</dbReference>
<dbReference type="Pfam" id="PF01494">
    <property type="entry name" value="FAD_binding_3"/>
    <property type="match status" value="1"/>
</dbReference>
<dbReference type="GO" id="GO:0016709">
    <property type="term" value="F:oxidoreductase activity, acting on paired donors, with incorporation or reduction of molecular oxygen, NAD(P)H as one donor, and incorporation of one atom of oxygen"/>
    <property type="evidence" value="ECO:0007669"/>
    <property type="project" value="UniProtKB-ARBA"/>
</dbReference>
<dbReference type="Gene3D" id="3.50.50.60">
    <property type="entry name" value="FAD/NAD(P)-binding domain"/>
    <property type="match status" value="1"/>
</dbReference>
<evidence type="ECO:0000259" key="4">
    <source>
        <dbReference type="Pfam" id="PF01494"/>
    </source>
</evidence>
<gene>
    <name evidence="5" type="ORF">BIV57_17285</name>
</gene>
<keyword evidence="2" id="KW-0285">Flavoprotein</keyword>
<name>A0A1J7C3V7_9ACTN</name>
<organism evidence="5 6">
    <name type="scientific">Mangrovactinospora gilvigrisea</name>
    <dbReference type="NCBI Taxonomy" id="1428644"/>
    <lineage>
        <taxon>Bacteria</taxon>
        <taxon>Bacillati</taxon>
        <taxon>Actinomycetota</taxon>
        <taxon>Actinomycetes</taxon>
        <taxon>Kitasatosporales</taxon>
        <taxon>Streptomycetaceae</taxon>
        <taxon>Mangrovactinospora</taxon>
    </lineage>
</organism>
<dbReference type="Proteomes" id="UP000243342">
    <property type="component" value="Unassembled WGS sequence"/>
</dbReference>
<dbReference type="Pfam" id="PF21274">
    <property type="entry name" value="Rng_hyd_C"/>
    <property type="match status" value="1"/>
</dbReference>
<sequence>MTFDTDVLVAGGGPTGLMLANELRTAGIRCTVIERGSAIDPTLKAGAIGPLGAEALRRRGLGDALDEAHIAIMKKIIGPDAVRLLSGQDAKKFRVPGGHFAGIWKIRPDARADGGAERRMAVIPQQVLEQILEQHLAEPLPHAPDDPLPRILRGAALTGFAEDADGITVDTAANSGPGRIRARFLVGCDGGRSTVRKLAGFAFPGTEPTMTGHQIVAEYANPEVLEPRGWRRTPTGMMCFGPTPGRLFLARFDGPPADRDAPITLDELQAAARDITCTDITITGFSSATRFTDNTRLADGYRRGRVLLAGDAAHVHSPFGGQGLNLGLMDAVNLGWKLAAVVRGEAGDALLDSYTAERHPVAERVLANTRAQIALMRPGPHVDALREVIGELLDTVDPANAFFGAMLGGLDTVHPMPYAGPDEEALPLLGRPVPDLELADGSTLYAHSADGRPVLLGAALPPEFAGSAADRVHVLGAAAPGQPVAAALIRPDGIVAWSAATAPQPGAPADPLLAEALAHWFAPAAVTA</sequence>
<reference evidence="5 6" key="1">
    <citation type="submission" date="2016-10" db="EMBL/GenBank/DDBJ databases">
        <title>Genome sequence of Streptomyces gilvigriseus MUSC 26.</title>
        <authorList>
            <person name="Lee L.-H."/>
            <person name="Ser H.-L."/>
        </authorList>
    </citation>
    <scope>NUCLEOTIDE SEQUENCE [LARGE SCALE GENOMIC DNA]</scope>
    <source>
        <strain evidence="5 6">MUSC 26</strain>
    </source>
</reference>
<dbReference type="EMBL" id="MLCF01000105">
    <property type="protein sequence ID" value="OIV36244.1"/>
    <property type="molecule type" value="Genomic_DNA"/>
</dbReference>